<evidence type="ECO:0000313" key="4">
    <source>
        <dbReference type="Proteomes" id="UP001239267"/>
    </source>
</evidence>
<dbReference type="PANTHER" id="PTHR44240:SF10">
    <property type="entry name" value="J DOMAIN-CONTAINING PROTEIN"/>
    <property type="match status" value="1"/>
</dbReference>
<dbReference type="Gene3D" id="1.10.287.110">
    <property type="entry name" value="DnaJ domain"/>
    <property type="match status" value="1"/>
</dbReference>
<dbReference type="SMART" id="SM00271">
    <property type="entry name" value="DnaJ"/>
    <property type="match status" value="1"/>
</dbReference>
<dbReference type="EMBL" id="JAUSTB010000003">
    <property type="protein sequence ID" value="MDQ0145536.1"/>
    <property type="molecule type" value="Genomic_DNA"/>
</dbReference>
<dbReference type="CDD" id="cd06257">
    <property type="entry name" value="DnaJ"/>
    <property type="match status" value="1"/>
</dbReference>
<protein>
    <submittedName>
        <fullName evidence="3">DnaJ-class molecular chaperone</fullName>
    </submittedName>
</protein>
<evidence type="ECO:0000256" key="1">
    <source>
        <dbReference type="SAM" id="MobiDB-lite"/>
    </source>
</evidence>
<organism evidence="3 4">
    <name type="scientific">Pseudarthrobacter niigatensis</name>
    <dbReference type="NCBI Taxonomy" id="369935"/>
    <lineage>
        <taxon>Bacteria</taxon>
        <taxon>Bacillati</taxon>
        <taxon>Actinomycetota</taxon>
        <taxon>Actinomycetes</taxon>
        <taxon>Micrococcales</taxon>
        <taxon>Micrococcaceae</taxon>
        <taxon>Pseudarthrobacter</taxon>
    </lineage>
</organism>
<dbReference type="RefSeq" id="WP_141182481.1">
    <property type="nucleotide sequence ID" value="NZ_JAUSTB010000003.1"/>
</dbReference>
<dbReference type="Pfam" id="PF00226">
    <property type="entry name" value="DnaJ"/>
    <property type="match status" value="1"/>
</dbReference>
<evidence type="ECO:0000313" key="3">
    <source>
        <dbReference type="EMBL" id="MDQ0145536.1"/>
    </source>
</evidence>
<feature type="domain" description="J" evidence="2">
    <location>
        <begin position="6"/>
        <end position="87"/>
    </location>
</feature>
<dbReference type="PROSITE" id="PS50076">
    <property type="entry name" value="DNAJ_2"/>
    <property type="match status" value="1"/>
</dbReference>
<sequence length="124" mass="13664">MTDVPDYYAVLGVGREATRQEISHAYRVLMRSHHPDMGGGRKDVHERPPGNPVTDGAPAQRDELLGIMQAFYVLSDPGRRADYDRRLAAGAPTVVPVRKVRSPGRGPGPVIRITPVRWESGPWA</sequence>
<dbReference type="SUPFAM" id="SSF46565">
    <property type="entry name" value="Chaperone J-domain"/>
    <property type="match status" value="1"/>
</dbReference>
<dbReference type="AlphaFoldDB" id="A0AAJ1SVL7"/>
<keyword evidence="4" id="KW-1185">Reference proteome</keyword>
<name>A0AAJ1SVL7_9MICC</name>
<dbReference type="Proteomes" id="UP001239267">
    <property type="component" value="Unassembled WGS sequence"/>
</dbReference>
<accession>A0AAJ1SVL7</accession>
<dbReference type="InterPro" id="IPR001623">
    <property type="entry name" value="DnaJ_domain"/>
</dbReference>
<gene>
    <name evidence="3" type="ORF">J2T23_001426</name>
</gene>
<evidence type="ECO:0000259" key="2">
    <source>
        <dbReference type="PROSITE" id="PS50076"/>
    </source>
</evidence>
<feature type="compositionally biased region" description="Basic and acidic residues" evidence="1">
    <location>
        <begin position="33"/>
        <end position="48"/>
    </location>
</feature>
<dbReference type="PRINTS" id="PR00625">
    <property type="entry name" value="JDOMAIN"/>
</dbReference>
<reference evidence="3 4" key="1">
    <citation type="submission" date="2023-07" db="EMBL/GenBank/DDBJ databases">
        <title>Sorghum-associated microbial communities from plants grown in Nebraska, USA.</title>
        <authorList>
            <person name="Schachtman D."/>
        </authorList>
    </citation>
    <scope>NUCLEOTIDE SEQUENCE [LARGE SCALE GENOMIC DNA]</scope>
    <source>
        <strain evidence="3 4">DS1001</strain>
    </source>
</reference>
<dbReference type="InterPro" id="IPR036869">
    <property type="entry name" value="J_dom_sf"/>
</dbReference>
<dbReference type="InterPro" id="IPR052276">
    <property type="entry name" value="Diphthamide-biosynth_chaperone"/>
</dbReference>
<comment type="caution">
    <text evidence="3">The sequence shown here is derived from an EMBL/GenBank/DDBJ whole genome shotgun (WGS) entry which is preliminary data.</text>
</comment>
<dbReference type="PANTHER" id="PTHR44240">
    <property type="entry name" value="DNAJ DOMAIN (PROKARYOTIC HEAT SHOCK PROTEIN)-RELATED"/>
    <property type="match status" value="1"/>
</dbReference>
<feature type="region of interest" description="Disordered" evidence="1">
    <location>
        <begin position="32"/>
        <end position="59"/>
    </location>
</feature>
<proteinExistence type="predicted"/>